<dbReference type="GeneID" id="41607648"/>
<evidence type="ECO:0000313" key="2">
    <source>
        <dbReference type="EMBL" id="AKB34152.1"/>
    </source>
</evidence>
<organism evidence="2 3">
    <name type="scientific">Methanosarcina siciliae HI350</name>
    <dbReference type="NCBI Taxonomy" id="1434119"/>
    <lineage>
        <taxon>Archaea</taxon>
        <taxon>Methanobacteriati</taxon>
        <taxon>Methanobacteriota</taxon>
        <taxon>Stenosarchaea group</taxon>
        <taxon>Methanomicrobia</taxon>
        <taxon>Methanosarcinales</taxon>
        <taxon>Methanosarcinaceae</taxon>
        <taxon>Methanosarcina</taxon>
    </lineage>
</organism>
<feature type="domain" description="DUF927" evidence="1">
    <location>
        <begin position="129"/>
        <end position="412"/>
    </location>
</feature>
<gene>
    <name evidence="2" type="ORF">MSSIH_3462</name>
</gene>
<evidence type="ECO:0000259" key="1">
    <source>
        <dbReference type="Pfam" id="PF06048"/>
    </source>
</evidence>
<dbReference type="HOGENOM" id="CLU_370746_0_0_2"/>
<dbReference type="Proteomes" id="UP000033092">
    <property type="component" value="Chromosome"/>
</dbReference>
<reference evidence="2 3" key="1">
    <citation type="submission" date="2014-07" db="EMBL/GenBank/DDBJ databases">
        <title>Methanogenic archaea and the global carbon cycle.</title>
        <authorList>
            <person name="Henriksen J.R."/>
            <person name="Luke J."/>
            <person name="Reinhart S."/>
            <person name="Benedict M.N."/>
            <person name="Youngblut N.D."/>
            <person name="Metcalf M.E."/>
            <person name="Whitaker R.J."/>
            <person name="Metcalf W.W."/>
        </authorList>
    </citation>
    <scope>NUCLEOTIDE SEQUENCE [LARGE SCALE GENOMIC DNA]</scope>
    <source>
        <strain evidence="2 3">HI350</strain>
    </source>
</reference>
<dbReference type="EMBL" id="CP009507">
    <property type="protein sequence ID" value="AKB34152.1"/>
    <property type="molecule type" value="Genomic_DNA"/>
</dbReference>
<name>A0A0E3PH91_9EURY</name>
<dbReference type="Pfam" id="PF06048">
    <property type="entry name" value="DUF927"/>
    <property type="match status" value="1"/>
</dbReference>
<accession>A0A0E3PH91</accession>
<protein>
    <recommendedName>
        <fullName evidence="1">DUF927 domain-containing protein</fullName>
    </recommendedName>
</protein>
<dbReference type="RefSeq" id="WP_148705986.1">
    <property type="nucleotide sequence ID" value="NZ_CP009507.1"/>
</dbReference>
<dbReference type="PATRIC" id="fig|1434119.4.peg.4483"/>
<evidence type="ECO:0000313" key="3">
    <source>
        <dbReference type="Proteomes" id="UP000033092"/>
    </source>
</evidence>
<dbReference type="InterPro" id="IPR009270">
    <property type="entry name" value="DUF927"/>
</dbReference>
<sequence>MTEENDNEKGLTFRDEILGKYHKILFDPEMDPKDLNEELADILIMHAEIRDILKKKPNKWKVEDFKKAAEILGKYFSDWEINKVLEAYAQEAWKNLDESLKSEIKEKYYSREEQSSEYDFTIDFDIHPFRISKTGIEKYYKYDRKDGQEVEGWEMVTCTPILIHSIGECVDDEAYMYQIKYRTVIGQEFSKWVTPEVLLTSSMKELVNLGLQFVDADQKNLKYYFKQLLGYAYQIPTEFTARTNGWKKENSIFITGSYAHMAQGRKEILALTEEIASAYEIKGNKKEWIENLTPLLEYDLIRLKCYATVAAMLIRFIGVKSFIVHNYYESSGLKSVSMQLASSLVGNPLELIKDADSTKVGIEKTLEYNTDTPIYFDETSNNEKFREAIYMIGNEQGKGRGNKEGGIDKAGKWKTVVQTTGEQPLTKANSTNTGQQIRVLEIFEGIPRLDSDYIETVKDTLENNYGLFLDEIVQTIFKRKDKLKQVYKNLTMFFDKSNTVFADRSKTYFVALAVGGFILEEIFEKNGIPTKDPHKVCNKYYQRVVIEDRTIPYYLRALDTTYSWHLRNKKFFEYSKELDPEEIFTYTRGPIELFGWITKDAIYYDPDKLHDYLVSKGFNFERVIQDWKNNNVLEPTMMKTDTGELRYKSWKKNTMINGQRVKGVKIPFTRLQEVLEIRDGEIYDIKNSDEMKIEEIHVSLIEACSKYLAENQKFKNVSYSPEDVADMFIRSEDRTELLMYGRDKIVKAFRTCKNRK</sequence>
<dbReference type="KEGG" id="msz:MSSIH_3462"/>
<dbReference type="AlphaFoldDB" id="A0A0E3PH91"/>
<proteinExistence type="predicted"/>